<keyword evidence="3" id="KW-0106">Calcium</keyword>
<protein>
    <recommendedName>
        <fullName evidence="4">EF-hand domain-containing protein</fullName>
    </recommendedName>
</protein>
<dbReference type="PANTHER" id="PTHR34524">
    <property type="entry name" value="CALCYPHOSIN"/>
    <property type="match status" value="1"/>
</dbReference>
<dbReference type="AlphaFoldDB" id="A0A9W7LE92"/>
<dbReference type="SUPFAM" id="SSF47473">
    <property type="entry name" value="EF-hand"/>
    <property type="match status" value="1"/>
</dbReference>
<accession>A0A9W7LE92</accession>
<dbReference type="Gene3D" id="1.10.238.10">
    <property type="entry name" value="EF-hand"/>
    <property type="match status" value="2"/>
</dbReference>
<dbReference type="EMBL" id="BRYA01000312">
    <property type="protein sequence ID" value="GMI46783.1"/>
    <property type="molecule type" value="Genomic_DNA"/>
</dbReference>
<comment type="caution">
    <text evidence="5">The sequence shown here is derived from an EMBL/GenBank/DDBJ whole genome shotgun (WGS) entry which is preliminary data.</text>
</comment>
<evidence type="ECO:0000256" key="1">
    <source>
        <dbReference type="ARBA" id="ARBA00022723"/>
    </source>
</evidence>
<dbReference type="InterPro" id="IPR002048">
    <property type="entry name" value="EF_hand_dom"/>
</dbReference>
<keyword evidence="6" id="KW-1185">Reference proteome</keyword>
<reference evidence="6" key="1">
    <citation type="journal article" date="2023" name="Commun. Biol.">
        <title>Genome analysis of Parmales, the sister group of diatoms, reveals the evolutionary specialization of diatoms from phago-mixotrophs to photoautotrophs.</title>
        <authorList>
            <person name="Ban H."/>
            <person name="Sato S."/>
            <person name="Yoshikawa S."/>
            <person name="Yamada K."/>
            <person name="Nakamura Y."/>
            <person name="Ichinomiya M."/>
            <person name="Sato N."/>
            <person name="Blanc-Mathieu R."/>
            <person name="Endo H."/>
            <person name="Kuwata A."/>
            <person name="Ogata H."/>
        </authorList>
    </citation>
    <scope>NUCLEOTIDE SEQUENCE [LARGE SCALE GENOMIC DNA]</scope>
</reference>
<dbReference type="PROSITE" id="PS50222">
    <property type="entry name" value="EF_HAND_2"/>
    <property type="match status" value="1"/>
</dbReference>
<dbReference type="InterPro" id="IPR011992">
    <property type="entry name" value="EF-hand-dom_pair"/>
</dbReference>
<dbReference type="OrthoDB" id="26525at2759"/>
<name>A0A9W7LE92_9STRA</name>
<dbReference type="PANTHER" id="PTHR34524:SF6">
    <property type="entry name" value="CALCYPHOSINE LIKE"/>
    <property type="match status" value="1"/>
</dbReference>
<dbReference type="Proteomes" id="UP001165065">
    <property type="component" value="Unassembled WGS sequence"/>
</dbReference>
<keyword evidence="1" id="KW-0479">Metal-binding</keyword>
<sequence length="179" mass="19785">MDTQGLLTKEEFAQGLRESGLDVSGERAGALMEKFDVSGNAKLACWEFIRMVTAGGGETKADLPKEVLAPTASNLLVKGDEGEIVQAEIIKNLQIDESELLTDFKRQVEEENLKIHKVFSRIVDGGKTVTADQFLTGLKELGCATISKDTAERIVDRYDIDGTGKLKYYEFLRMMNDVC</sequence>
<feature type="domain" description="EF-hand" evidence="4">
    <location>
        <begin position="146"/>
        <end position="179"/>
    </location>
</feature>
<keyword evidence="2" id="KW-0677">Repeat</keyword>
<evidence type="ECO:0000256" key="2">
    <source>
        <dbReference type="ARBA" id="ARBA00022737"/>
    </source>
</evidence>
<evidence type="ECO:0000259" key="4">
    <source>
        <dbReference type="PROSITE" id="PS50222"/>
    </source>
</evidence>
<organism evidence="5 6">
    <name type="scientific">Triparma columacea</name>
    <dbReference type="NCBI Taxonomy" id="722753"/>
    <lineage>
        <taxon>Eukaryota</taxon>
        <taxon>Sar</taxon>
        <taxon>Stramenopiles</taxon>
        <taxon>Ochrophyta</taxon>
        <taxon>Bolidophyceae</taxon>
        <taxon>Parmales</taxon>
        <taxon>Triparmaceae</taxon>
        <taxon>Triparma</taxon>
    </lineage>
</organism>
<evidence type="ECO:0000313" key="5">
    <source>
        <dbReference type="EMBL" id="GMI46783.1"/>
    </source>
</evidence>
<gene>
    <name evidence="5" type="ORF">TrCOL_g9479</name>
</gene>
<dbReference type="GO" id="GO:0005509">
    <property type="term" value="F:calcium ion binding"/>
    <property type="evidence" value="ECO:0007669"/>
    <property type="project" value="InterPro"/>
</dbReference>
<evidence type="ECO:0000256" key="3">
    <source>
        <dbReference type="ARBA" id="ARBA00022837"/>
    </source>
</evidence>
<proteinExistence type="predicted"/>
<evidence type="ECO:0000313" key="6">
    <source>
        <dbReference type="Proteomes" id="UP001165065"/>
    </source>
</evidence>
<dbReference type="InterPro" id="IPR051581">
    <property type="entry name" value="Ca-bind"/>
</dbReference>